<dbReference type="InterPro" id="IPR005754">
    <property type="entry name" value="Sortase"/>
</dbReference>
<dbReference type="Proteomes" id="UP001529338">
    <property type="component" value="Unassembled WGS sequence"/>
</dbReference>
<accession>A0ABT7SH46</accession>
<dbReference type="SUPFAM" id="SSF63817">
    <property type="entry name" value="Sortase"/>
    <property type="match status" value="1"/>
</dbReference>
<proteinExistence type="predicted"/>
<keyword evidence="4" id="KW-1185">Reference proteome</keyword>
<gene>
    <name evidence="3" type="ORF">QRT04_11315</name>
</gene>
<keyword evidence="2" id="KW-0812">Transmembrane</keyword>
<dbReference type="EMBL" id="JAUCGQ010000001">
    <property type="protein sequence ID" value="MDM7855518.1"/>
    <property type="molecule type" value="Genomic_DNA"/>
</dbReference>
<keyword evidence="2" id="KW-1133">Transmembrane helix</keyword>
<feature type="transmembrane region" description="Helical" evidence="2">
    <location>
        <begin position="250"/>
        <end position="275"/>
    </location>
</feature>
<name>A0ABT7SH46_9CELL</name>
<organism evidence="3 4">
    <name type="scientific">Cellulomonas alba</name>
    <dbReference type="NCBI Taxonomy" id="3053467"/>
    <lineage>
        <taxon>Bacteria</taxon>
        <taxon>Bacillati</taxon>
        <taxon>Actinomycetota</taxon>
        <taxon>Actinomycetes</taxon>
        <taxon>Micrococcales</taxon>
        <taxon>Cellulomonadaceae</taxon>
        <taxon>Cellulomonas</taxon>
    </lineage>
</organism>
<feature type="transmembrane region" description="Helical" evidence="2">
    <location>
        <begin position="32"/>
        <end position="54"/>
    </location>
</feature>
<keyword evidence="2" id="KW-0472">Membrane</keyword>
<dbReference type="Gene3D" id="2.40.260.10">
    <property type="entry name" value="Sortase"/>
    <property type="match status" value="1"/>
</dbReference>
<reference evidence="3 4" key="1">
    <citation type="submission" date="2023-06" db="EMBL/GenBank/DDBJ databases">
        <title>Cellulomonas sp. MW4 Whole genome sequence.</title>
        <authorList>
            <person name="Park S."/>
        </authorList>
    </citation>
    <scope>NUCLEOTIDE SEQUENCE [LARGE SCALE GENOMIC DNA]</scope>
    <source>
        <strain evidence="3 4">MW4</strain>
    </source>
</reference>
<evidence type="ECO:0000256" key="1">
    <source>
        <dbReference type="ARBA" id="ARBA00022801"/>
    </source>
</evidence>
<feature type="transmembrane region" description="Helical" evidence="2">
    <location>
        <begin position="287"/>
        <end position="306"/>
    </location>
</feature>
<protein>
    <submittedName>
        <fullName evidence="3">Sortase</fullName>
    </submittedName>
</protein>
<dbReference type="InterPro" id="IPR023365">
    <property type="entry name" value="Sortase_dom-sf"/>
</dbReference>
<sequence>MTTTAPVPAPVLALPSPDAALPHLEASARARVLGSALAAAGALLLGLVLQAVVVSPLHESRDQHVRYDQLRSALANGTAPVGQISADDALLPTGTPVAILRVPALHLDAVVSEGTTSQALLSGPGHRRDTPLPGQSGASVVMGRQSTFGGPFAHLDRLTTGATITTVTGQGTAVYRVTGVRRSGSALPAVLAPGAGRLTLVSATGTRFLPSDVVRVDAQLVSDPFVTPRAVVSAPELAASERAFAGDPDAWPWLVIALAGLVLVALAAAFLRGWWGRWQTWLTCGPALLLLGLLAGQQVFVLLPNLL</sequence>
<comment type="caution">
    <text evidence="3">The sequence shown here is derived from an EMBL/GenBank/DDBJ whole genome shotgun (WGS) entry which is preliminary data.</text>
</comment>
<dbReference type="RefSeq" id="WP_289455349.1">
    <property type="nucleotide sequence ID" value="NZ_JAUCGQ010000001.1"/>
</dbReference>
<evidence type="ECO:0000313" key="3">
    <source>
        <dbReference type="EMBL" id="MDM7855518.1"/>
    </source>
</evidence>
<evidence type="ECO:0000313" key="4">
    <source>
        <dbReference type="Proteomes" id="UP001529338"/>
    </source>
</evidence>
<dbReference type="Pfam" id="PF04203">
    <property type="entry name" value="Sortase"/>
    <property type="match status" value="1"/>
</dbReference>
<keyword evidence="1" id="KW-0378">Hydrolase</keyword>
<evidence type="ECO:0000256" key="2">
    <source>
        <dbReference type="SAM" id="Phobius"/>
    </source>
</evidence>